<evidence type="ECO:0000313" key="3">
    <source>
        <dbReference type="EMBL" id="CAL1157363.1"/>
    </source>
</evidence>
<feature type="compositionally biased region" description="Basic and acidic residues" evidence="1">
    <location>
        <begin position="58"/>
        <end position="87"/>
    </location>
</feature>
<feature type="compositionally biased region" description="Polar residues" evidence="1">
    <location>
        <begin position="140"/>
        <end position="154"/>
    </location>
</feature>
<dbReference type="Proteomes" id="UP001152797">
    <property type="component" value="Unassembled WGS sequence"/>
</dbReference>
<feature type="non-terminal residue" evidence="2">
    <location>
        <position position="363"/>
    </location>
</feature>
<gene>
    <name evidence="2" type="ORF">C1SCF055_LOCUS29806</name>
</gene>
<evidence type="ECO:0000256" key="1">
    <source>
        <dbReference type="SAM" id="MobiDB-lite"/>
    </source>
</evidence>
<proteinExistence type="predicted"/>
<reference evidence="2" key="1">
    <citation type="submission" date="2022-10" db="EMBL/GenBank/DDBJ databases">
        <authorList>
            <person name="Chen Y."/>
            <person name="Dougan E. K."/>
            <person name="Chan C."/>
            <person name="Rhodes N."/>
            <person name="Thang M."/>
        </authorList>
    </citation>
    <scope>NUCLEOTIDE SEQUENCE</scope>
</reference>
<comment type="caution">
    <text evidence="2">The sequence shown here is derived from an EMBL/GenBank/DDBJ whole genome shotgun (WGS) entry which is preliminary data.</text>
</comment>
<organism evidence="2">
    <name type="scientific">Cladocopium goreaui</name>
    <dbReference type="NCBI Taxonomy" id="2562237"/>
    <lineage>
        <taxon>Eukaryota</taxon>
        <taxon>Sar</taxon>
        <taxon>Alveolata</taxon>
        <taxon>Dinophyceae</taxon>
        <taxon>Suessiales</taxon>
        <taxon>Symbiodiniaceae</taxon>
        <taxon>Cladocopium</taxon>
    </lineage>
</organism>
<keyword evidence="4" id="KW-1185">Reference proteome</keyword>
<dbReference type="EMBL" id="CAMXCT010003346">
    <property type="protein sequence ID" value="CAI4003988.1"/>
    <property type="molecule type" value="Genomic_DNA"/>
</dbReference>
<reference evidence="3" key="2">
    <citation type="submission" date="2024-04" db="EMBL/GenBank/DDBJ databases">
        <authorList>
            <person name="Chen Y."/>
            <person name="Shah S."/>
            <person name="Dougan E. K."/>
            <person name="Thang M."/>
            <person name="Chan C."/>
        </authorList>
    </citation>
    <scope>NUCLEOTIDE SEQUENCE [LARGE SCALE GENOMIC DNA]</scope>
</reference>
<name>A0A9P1D7I5_9DINO</name>
<protein>
    <submittedName>
        <fullName evidence="2">Uncharacterized protein</fullName>
    </submittedName>
</protein>
<feature type="region of interest" description="Disordered" evidence="1">
    <location>
        <begin position="45"/>
        <end position="253"/>
    </location>
</feature>
<feature type="compositionally biased region" description="Polar residues" evidence="1">
    <location>
        <begin position="238"/>
        <end position="250"/>
    </location>
</feature>
<feature type="compositionally biased region" description="Low complexity" evidence="1">
    <location>
        <begin position="183"/>
        <end position="197"/>
    </location>
</feature>
<dbReference type="EMBL" id="CAMXCT020003346">
    <property type="protein sequence ID" value="CAL1157363.1"/>
    <property type="molecule type" value="Genomic_DNA"/>
</dbReference>
<feature type="compositionally biased region" description="Low complexity" evidence="1">
    <location>
        <begin position="204"/>
        <end position="219"/>
    </location>
</feature>
<feature type="compositionally biased region" description="Polar residues" evidence="1">
    <location>
        <begin position="168"/>
        <end position="177"/>
    </location>
</feature>
<sequence length="363" mass="39569">DLKTGPPASKHCQRNKGSHPTVLRAPPRRLLQEVTVPKTEYRQRLHGWTTQEMAEAQGRSEEMEERRRLQQAMKKEQVKRRAAELRARQTKYQASRRPVQPDQPPKNGQGLQLNVVGETVGFAQRDKVSPKVHSGPAPTPSQSRSAAKTPTKLGSDSGKFKAAHSPPSVASTRTPSEVDSCDSRPSTASSSRSQATSLKLQPEQAAAETAAAQKQAQSATNEPLKARAPLAEGKGPSMRTQARENATGDSTGKVGRALIKALQAWWEQKQAERVPLQAQKHSPDPVREMARAKSAGCLPGQAAEVRDGHWGSLPTRWHGHGLDRGASVRSQKDCRVRGAKYMPRPASMGRIPAGSPEFCVDRI</sequence>
<evidence type="ECO:0000313" key="4">
    <source>
        <dbReference type="Proteomes" id="UP001152797"/>
    </source>
</evidence>
<feature type="region of interest" description="Disordered" evidence="1">
    <location>
        <begin position="1"/>
        <end position="27"/>
    </location>
</feature>
<accession>A0A9P1D7I5</accession>
<evidence type="ECO:0000313" key="2">
    <source>
        <dbReference type="EMBL" id="CAI4003988.1"/>
    </source>
</evidence>
<dbReference type="AlphaFoldDB" id="A0A9P1D7I5"/>
<dbReference type="EMBL" id="CAMXCT030003346">
    <property type="protein sequence ID" value="CAL4791300.1"/>
    <property type="molecule type" value="Genomic_DNA"/>
</dbReference>